<proteinExistence type="predicted"/>
<protein>
    <submittedName>
        <fullName evidence="1">Uncharacterized protein</fullName>
    </submittedName>
</protein>
<reference evidence="1" key="1">
    <citation type="submission" date="2014-11" db="EMBL/GenBank/DDBJ databases">
        <authorList>
            <person name="Amaro Gonzalez C."/>
        </authorList>
    </citation>
    <scope>NUCLEOTIDE SEQUENCE</scope>
</reference>
<reference evidence="1" key="2">
    <citation type="journal article" date="2015" name="Fish Shellfish Immunol.">
        <title>Early steps in the European eel (Anguilla anguilla)-Vibrio vulnificus interaction in the gills: Role of the RtxA13 toxin.</title>
        <authorList>
            <person name="Callol A."/>
            <person name="Pajuelo D."/>
            <person name="Ebbesson L."/>
            <person name="Teles M."/>
            <person name="MacKenzie S."/>
            <person name="Amaro C."/>
        </authorList>
    </citation>
    <scope>NUCLEOTIDE SEQUENCE</scope>
</reference>
<organism evidence="1">
    <name type="scientific">Anguilla anguilla</name>
    <name type="common">European freshwater eel</name>
    <name type="synonym">Muraena anguilla</name>
    <dbReference type="NCBI Taxonomy" id="7936"/>
    <lineage>
        <taxon>Eukaryota</taxon>
        <taxon>Metazoa</taxon>
        <taxon>Chordata</taxon>
        <taxon>Craniata</taxon>
        <taxon>Vertebrata</taxon>
        <taxon>Euteleostomi</taxon>
        <taxon>Actinopterygii</taxon>
        <taxon>Neopterygii</taxon>
        <taxon>Teleostei</taxon>
        <taxon>Anguilliformes</taxon>
        <taxon>Anguillidae</taxon>
        <taxon>Anguilla</taxon>
    </lineage>
</organism>
<name>A0A0E9UXP7_ANGAN</name>
<sequence length="34" mass="3890">MTNLHQCIIGTAVKSLRERQGFSMNNPYKSQSLH</sequence>
<evidence type="ECO:0000313" key="1">
    <source>
        <dbReference type="EMBL" id="JAH70526.1"/>
    </source>
</evidence>
<dbReference type="AlphaFoldDB" id="A0A0E9UXP7"/>
<dbReference type="EMBL" id="GBXM01038051">
    <property type="protein sequence ID" value="JAH70526.1"/>
    <property type="molecule type" value="Transcribed_RNA"/>
</dbReference>
<accession>A0A0E9UXP7</accession>